<protein>
    <submittedName>
        <fullName evidence="1">Uncharacterized protein</fullName>
    </submittedName>
</protein>
<sequence length="55" mass="5888">MGVFAMLIKMTALAIAYVAVCALLLTIAYELQRPVATAKTDRPPGSSFLVERFAG</sequence>
<accession>A0AAN1BK62</accession>
<dbReference type="EMBL" id="CP020906">
    <property type="protein sequence ID" value="ARQ11941.1"/>
    <property type="molecule type" value="Genomic_DNA"/>
</dbReference>
<dbReference type="Proteomes" id="UP000194159">
    <property type="component" value="Chromosome"/>
</dbReference>
<dbReference type="AlphaFoldDB" id="A0AAN1BK62"/>
<evidence type="ECO:0000313" key="2">
    <source>
        <dbReference type="Proteomes" id="UP000194159"/>
    </source>
</evidence>
<evidence type="ECO:0000313" key="1">
    <source>
        <dbReference type="EMBL" id="ARQ11941.1"/>
    </source>
</evidence>
<organism evidence="1 2">
    <name type="scientific">Rhizobium etli</name>
    <dbReference type="NCBI Taxonomy" id="29449"/>
    <lineage>
        <taxon>Bacteria</taxon>
        <taxon>Pseudomonadati</taxon>
        <taxon>Pseudomonadota</taxon>
        <taxon>Alphaproteobacteria</taxon>
        <taxon>Hyphomicrobiales</taxon>
        <taxon>Rhizobiaceae</taxon>
        <taxon>Rhizobium/Agrobacterium group</taxon>
        <taxon>Rhizobium</taxon>
    </lineage>
</organism>
<gene>
    <name evidence="1" type="ORF">NXC12_CH03989</name>
</gene>
<proteinExistence type="predicted"/>
<name>A0AAN1BK62_RHIET</name>
<reference evidence="1 2" key="1">
    <citation type="submission" date="2017-04" db="EMBL/GenBank/DDBJ databases">
        <title>Complete genome sequences of Rhizobium genomic linages associated to common bean (phaseolus vulgaris).</title>
        <authorList>
            <person name="Santamaria R.I."/>
            <person name="Bustos P."/>
            <person name="Perez-Carrascal O."/>
            <person name="Martinez-Flores I."/>
            <person name="Juarez S."/>
            <person name="Lozano L."/>
            <person name="Miranda F."/>
            <person name="Vinuesa P."/>
            <person name="Martinez-Romero E."/>
            <person name="Cevallos M.A."/>
            <person name="Romero D."/>
            <person name="Davila G."/>
            <person name="Gonzalez V."/>
        </authorList>
    </citation>
    <scope>NUCLEOTIDE SEQUENCE [LARGE SCALE GENOMIC DNA]</scope>
    <source>
        <strain evidence="1 2">NXC12</strain>
    </source>
</reference>